<reference evidence="1" key="1">
    <citation type="submission" date="2020-08" db="EMBL/GenBank/DDBJ databases">
        <title>Multicomponent nature underlies the extraordinary mechanical properties of spider dragline silk.</title>
        <authorList>
            <person name="Kono N."/>
            <person name="Nakamura H."/>
            <person name="Mori M."/>
            <person name="Yoshida Y."/>
            <person name="Ohtoshi R."/>
            <person name="Malay A.D."/>
            <person name="Moran D.A.P."/>
            <person name="Tomita M."/>
            <person name="Numata K."/>
            <person name="Arakawa K."/>
        </authorList>
    </citation>
    <scope>NUCLEOTIDE SEQUENCE</scope>
</reference>
<evidence type="ECO:0000313" key="2">
    <source>
        <dbReference type="Proteomes" id="UP000886998"/>
    </source>
</evidence>
<dbReference type="Proteomes" id="UP000886998">
    <property type="component" value="Unassembled WGS sequence"/>
</dbReference>
<gene>
    <name evidence="1" type="ORF">TNIN_200801</name>
</gene>
<dbReference type="Gene3D" id="3.30.420.10">
    <property type="entry name" value="Ribonuclease H-like superfamily/Ribonuclease H"/>
    <property type="match status" value="1"/>
</dbReference>
<name>A0A8X6JND6_9ARAC</name>
<dbReference type="AlphaFoldDB" id="A0A8X6JND6"/>
<keyword evidence="2" id="KW-1185">Reference proteome</keyword>
<comment type="caution">
    <text evidence="1">The sequence shown here is derived from an EMBL/GenBank/DDBJ whole genome shotgun (WGS) entry which is preliminary data.</text>
</comment>
<dbReference type="InterPro" id="IPR036397">
    <property type="entry name" value="RNaseH_sf"/>
</dbReference>
<organism evidence="1 2">
    <name type="scientific">Trichonephila inaurata madagascariensis</name>
    <dbReference type="NCBI Taxonomy" id="2747483"/>
    <lineage>
        <taxon>Eukaryota</taxon>
        <taxon>Metazoa</taxon>
        <taxon>Ecdysozoa</taxon>
        <taxon>Arthropoda</taxon>
        <taxon>Chelicerata</taxon>
        <taxon>Arachnida</taxon>
        <taxon>Araneae</taxon>
        <taxon>Araneomorphae</taxon>
        <taxon>Entelegynae</taxon>
        <taxon>Araneoidea</taxon>
        <taxon>Nephilidae</taxon>
        <taxon>Trichonephila</taxon>
        <taxon>Trichonephila inaurata</taxon>
    </lineage>
</organism>
<protein>
    <submittedName>
        <fullName evidence="1">Uncharacterized protein</fullName>
    </submittedName>
</protein>
<dbReference type="EMBL" id="BMAV01026033">
    <property type="protein sequence ID" value="GFS46728.1"/>
    <property type="molecule type" value="Genomic_DNA"/>
</dbReference>
<dbReference type="GO" id="GO:0003676">
    <property type="term" value="F:nucleic acid binding"/>
    <property type="evidence" value="ECO:0007669"/>
    <property type="project" value="InterPro"/>
</dbReference>
<sequence length="128" mass="14660">MLVLWNRHGSLMLNFRPQDATINADSYCSTLSRLWAAIWRVLRDSRFVDKVIIIHDIMAIRARDKLWSSHLEIFNQPLKGLDLSPGGDFYIFYLLNDSDSRPTMKTAGKPRVVTQLSGINSTNRAPQI</sequence>
<evidence type="ECO:0000313" key="1">
    <source>
        <dbReference type="EMBL" id="GFS46728.1"/>
    </source>
</evidence>
<proteinExistence type="predicted"/>
<accession>A0A8X6JND6</accession>